<feature type="transmembrane region" description="Helical" evidence="8">
    <location>
        <begin position="255"/>
        <end position="276"/>
    </location>
</feature>
<feature type="domain" description="Lipase maturation factor 1/2 N-terminal" evidence="9">
    <location>
        <begin position="121"/>
        <end position="271"/>
    </location>
</feature>
<evidence type="ECO:0000313" key="12">
    <source>
        <dbReference type="Proteomes" id="UP000265354"/>
    </source>
</evidence>
<keyword evidence="4" id="KW-0256">Endoplasmic reticulum</keyword>
<dbReference type="InterPro" id="IPR057433">
    <property type="entry name" value="LMF1/2_C"/>
</dbReference>
<dbReference type="RefSeq" id="WP_245991382.1">
    <property type="nucleotide sequence ID" value="NZ_BGZL01000010.1"/>
</dbReference>
<dbReference type="AlphaFoldDB" id="A0A388T0E8"/>
<sequence length="497" mass="56224">MEWFSAPDYWLSRIVFQRALAALYLVAFVGAAVQFRALIGERGMLPVPEFLRHTPMRRAPSVFQLHYSDRFFACCAWTGAALSAALLGGAADRLPLWTAMLWWALLWALYLSIVNVGQTWYAFGWESLLLEAGFLAVFLGNERAAPPVLVLWLLRWLLFRVEFGAGLIKIRGDECWRRLTCLYHHHETQPMPGPLSWYFHRLPKPLHRVEAAANHVTQLLVPVLLFTPQPIASAAAGLIVATQLWLVLSGNFAWLNWLTIALALPVLDLSALAAPPPLPAPPLWYTVLVIAVTALVLARSYQPVRNMLSRRQAMNRSFDPLHLVNTYGAFGTVGRVRYEVVVEGTDERVPRPGTVWREYGFKGKPGDVRRLPRQYAPYHLRLDWLMWFAALSPAYARSWFGGFVQRLLENDRDTLRLLRSNPFPDAPPSYVRARLYHYTFTDRRQRRATGAWWQRRFLREYLPPTRLGAGDAPAGQADAPGRPGRDAGTPGPTGPGV</sequence>
<evidence type="ECO:0000256" key="2">
    <source>
        <dbReference type="ARBA" id="ARBA00005512"/>
    </source>
</evidence>
<comment type="subcellular location">
    <subcellularLocation>
        <location evidence="1">Endoplasmic reticulum membrane</location>
        <topology evidence="1">Multi-pass membrane protein</topology>
    </subcellularLocation>
</comment>
<evidence type="ECO:0000256" key="5">
    <source>
        <dbReference type="ARBA" id="ARBA00022989"/>
    </source>
</evidence>
<feature type="compositionally biased region" description="Low complexity" evidence="7">
    <location>
        <begin position="468"/>
        <end position="482"/>
    </location>
</feature>
<feature type="domain" description="Lipase maturation factor 1/2 C-terminal" evidence="10">
    <location>
        <begin position="323"/>
        <end position="463"/>
    </location>
</feature>
<evidence type="ECO:0000256" key="6">
    <source>
        <dbReference type="ARBA" id="ARBA00023136"/>
    </source>
</evidence>
<evidence type="ECO:0000313" key="11">
    <source>
        <dbReference type="EMBL" id="GBQ02403.1"/>
    </source>
</evidence>
<comment type="caution">
    <text evidence="11">The sequence shown here is derived from an EMBL/GenBank/DDBJ whole genome shotgun (WGS) entry which is preliminary data.</text>
</comment>
<protein>
    <submittedName>
        <fullName evidence="11">Membrane protein</fullName>
    </submittedName>
</protein>
<dbReference type="InterPro" id="IPR057434">
    <property type="entry name" value="LMF1/2_N"/>
</dbReference>
<feature type="transmembrane region" description="Helical" evidence="8">
    <location>
        <begin position="70"/>
        <end position="87"/>
    </location>
</feature>
<organism evidence="11 12">
    <name type="scientific">Streptomyces spongiicola</name>
    <dbReference type="NCBI Taxonomy" id="1690221"/>
    <lineage>
        <taxon>Bacteria</taxon>
        <taxon>Bacillati</taxon>
        <taxon>Actinomycetota</taxon>
        <taxon>Actinomycetes</taxon>
        <taxon>Kitasatosporales</taxon>
        <taxon>Streptomycetaceae</taxon>
        <taxon>Streptomyces</taxon>
    </lineage>
</organism>
<dbReference type="GO" id="GO:0051604">
    <property type="term" value="P:protein maturation"/>
    <property type="evidence" value="ECO:0007669"/>
    <property type="project" value="InterPro"/>
</dbReference>
<dbReference type="Proteomes" id="UP000265354">
    <property type="component" value="Unassembled WGS sequence"/>
</dbReference>
<comment type="similarity">
    <text evidence="2">Belongs to the lipase maturation factor family.</text>
</comment>
<dbReference type="Pfam" id="PF06762">
    <property type="entry name" value="LMF1"/>
    <property type="match status" value="1"/>
</dbReference>
<dbReference type="PANTHER" id="PTHR14463:SF10">
    <property type="entry name" value="LIPASE MATURATION FACTOR 1"/>
    <property type="match status" value="1"/>
</dbReference>
<evidence type="ECO:0000256" key="7">
    <source>
        <dbReference type="SAM" id="MobiDB-lite"/>
    </source>
</evidence>
<evidence type="ECO:0000259" key="10">
    <source>
        <dbReference type="Pfam" id="PF25179"/>
    </source>
</evidence>
<keyword evidence="3 8" id="KW-0812">Transmembrane</keyword>
<feature type="region of interest" description="Disordered" evidence="7">
    <location>
        <begin position="466"/>
        <end position="497"/>
    </location>
</feature>
<evidence type="ECO:0000256" key="3">
    <source>
        <dbReference type="ARBA" id="ARBA00022692"/>
    </source>
</evidence>
<dbReference type="PANTHER" id="PTHR14463">
    <property type="entry name" value="LIPASE MATURATION FACTOR"/>
    <property type="match status" value="1"/>
</dbReference>
<accession>A0A388T0E8</accession>
<evidence type="ECO:0000256" key="4">
    <source>
        <dbReference type="ARBA" id="ARBA00022824"/>
    </source>
</evidence>
<feature type="transmembrane region" description="Helical" evidence="8">
    <location>
        <begin position="21"/>
        <end position="39"/>
    </location>
</feature>
<dbReference type="InterPro" id="IPR009613">
    <property type="entry name" value="LMF"/>
</dbReference>
<dbReference type="EMBL" id="BGZL01000010">
    <property type="protein sequence ID" value="GBQ02403.1"/>
    <property type="molecule type" value="Genomic_DNA"/>
</dbReference>
<reference evidence="11 12" key="1">
    <citation type="submission" date="2018-07" db="EMBL/GenBank/DDBJ databases">
        <title>Whole Genome Shotgun Sequence of Streptomyces spongiicola strain 531S.</title>
        <authorList>
            <person name="Dohra H."/>
            <person name="Kodani S."/>
        </authorList>
    </citation>
    <scope>NUCLEOTIDE SEQUENCE [LARGE SCALE GENOMIC DNA]</scope>
    <source>
        <strain evidence="11 12">531S</strain>
    </source>
</reference>
<evidence type="ECO:0000256" key="1">
    <source>
        <dbReference type="ARBA" id="ARBA00004477"/>
    </source>
</evidence>
<feature type="transmembrane region" description="Helical" evidence="8">
    <location>
        <begin position="94"/>
        <end position="114"/>
    </location>
</feature>
<evidence type="ECO:0000256" key="8">
    <source>
        <dbReference type="SAM" id="Phobius"/>
    </source>
</evidence>
<keyword evidence="6 8" id="KW-0472">Membrane</keyword>
<gene>
    <name evidence="11" type="ORF">SSP531S_38620</name>
</gene>
<feature type="transmembrane region" description="Helical" evidence="8">
    <location>
        <begin position="282"/>
        <end position="301"/>
    </location>
</feature>
<evidence type="ECO:0000259" key="9">
    <source>
        <dbReference type="Pfam" id="PF06762"/>
    </source>
</evidence>
<name>A0A388T0E8_9ACTN</name>
<proteinExistence type="inferred from homology"/>
<dbReference type="Pfam" id="PF25179">
    <property type="entry name" value="LMF1_C"/>
    <property type="match status" value="1"/>
</dbReference>
<keyword evidence="5 8" id="KW-1133">Transmembrane helix</keyword>